<comment type="caution">
    <text evidence="12">The sequence shown here is derived from an EMBL/GenBank/DDBJ whole genome shotgun (WGS) entry which is preliminary data.</text>
</comment>
<organism evidence="12 13">
    <name type="scientific">Phytophthora fragariaefolia</name>
    <dbReference type="NCBI Taxonomy" id="1490495"/>
    <lineage>
        <taxon>Eukaryota</taxon>
        <taxon>Sar</taxon>
        <taxon>Stramenopiles</taxon>
        <taxon>Oomycota</taxon>
        <taxon>Peronosporomycetes</taxon>
        <taxon>Peronosporales</taxon>
        <taxon>Peronosporaceae</taxon>
        <taxon>Phytophthora</taxon>
    </lineage>
</organism>
<dbReference type="Proteomes" id="UP001165121">
    <property type="component" value="Unassembled WGS sequence"/>
</dbReference>
<dbReference type="EMBL" id="BSXT01007559">
    <property type="protein sequence ID" value="GMF63943.1"/>
    <property type="molecule type" value="Genomic_DNA"/>
</dbReference>
<comment type="catalytic activity">
    <reaction evidence="10">
        <text>L-lysyl(79)-[histone H3] + 3 S-adenosyl-L-methionine = N(6),N(6),N(6)-trimethyl-L-lysyl(79)-[histone H3] + 3 S-adenosyl-L-homocysteine + 3 H(+)</text>
        <dbReference type="Rhea" id="RHEA:60328"/>
        <dbReference type="Rhea" id="RHEA-COMP:15549"/>
        <dbReference type="Rhea" id="RHEA-COMP:15552"/>
        <dbReference type="ChEBI" id="CHEBI:15378"/>
        <dbReference type="ChEBI" id="CHEBI:29969"/>
        <dbReference type="ChEBI" id="CHEBI:57856"/>
        <dbReference type="ChEBI" id="CHEBI:59789"/>
        <dbReference type="ChEBI" id="CHEBI:61961"/>
        <dbReference type="EC" id="2.1.1.360"/>
    </reaction>
</comment>
<accession>A0A9W6YGZ9</accession>
<dbReference type="GO" id="GO:0005634">
    <property type="term" value="C:nucleus"/>
    <property type="evidence" value="ECO:0007669"/>
    <property type="project" value="UniProtKB-SubCell"/>
</dbReference>
<evidence type="ECO:0000256" key="4">
    <source>
        <dbReference type="ARBA" id="ARBA00022603"/>
    </source>
</evidence>
<dbReference type="InterPro" id="IPR025789">
    <property type="entry name" value="DOT1_dom"/>
</dbReference>
<dbReference type="GO" id="GO:0032259">
    <property type="term" value="P:methylation"/>
    <property type="evidence" value="ECO:0007669"/>
    <property type="project" value="UniProtKB-KW"/>
</dbReference>
<evidence type="ECO:0000259" key="11">
    <source>
        <dbReference type="Pfam" id="PF08123"/>
    </source>
</evidence>
<evidence type="ECO:0000256" key="8">
    <source>
        <dbReference type="ARBA" id="ARBA00023242"/>
    </source>
</evidence>
<dbReference type="InterPro" id="IPR030445">
    <property type="entry name" value="H3-K79_meTrfase"/>
</dbReference>
<evidence type="ECO:0000256" key="7">
    <source>
        <dbReference type="ARBA" id="ARBA00022853"/>
    </source>
</evidence>
<dbReference type="Pfam" id="PF08123">
    <property type="entry name" value="DOT1"/>
    <property type="match status" value="1"/>
</dbReference>
<evidence type="ECO:0000256" key="1">
    <source>
        <dbReference type="ARBA" id="ARBA00004123"/>
    </source>
</evidence>
<keyword evidence="7" id="KW-0156">Chromatin regulator</keyword>
<evidence type="ECO:0000256" key="3">
    <source>
        <dbReference type="ARBA" id="ARBA00020987"/>
    </source>
</evidence>
<evidence type="ECO:0000256" key="10">
    <source>
        <dbReference type="ARBA" id="ARBA00047770"/>
    </source>
</evidence>
<feature type="domain" description="DOT1" evidence="11">
    <location>
        <begin position="25"/>
        <end position="158"/>
    </location>
</feature>
<name>A0A9W6YGZ9_9STRA</name>
<dbReference type="AlphaFoldDB" id="A0A9W6YGZ9"/>
<keyword evidence="13" id="KW-1185">Reference proteome</keyword>
<dbReference type="GO" id="GO:0140956">
    <property type="term" value="F:histone H3K79 trimethyltransferase activity"/>
    <property type="evidence" value="ECO:0007669"/>
    <property type="project" value="UniProtKB-EC"/>
</dbReference>
<dbReference type="PANTHER" id="PTHR21451">
    <property type="entry name" value="HISTONE H3 METHYLTRANSFERASE"/>
    <property type="match status" value="1"/>
</dbReference>
<keyword evidence="8" id="KW-0539">Nucleus</keyword>
<evidence type="ECO:0000256" key="6">
    <source>
        <dbReference type="ARBA" id="ARBA00022691"/>
    </source>
</evidence>
<dbReference type="OrthoDB" id="120627at2759"/>
<evidence type="ECO:0000256" key="2">
    <source>
        <dbReference type="ARBA" id="ARBA00012190"/>
    </source>
</evidence>
<reference evidence="12" key="1">
    <citation type="submission" date="2023-04" db="EMBL/GenBank/DDBJ databases">
        <title>Phytophthora fragariaefolia NBRC 109709.</title>
        <authorList>
            <person name="Ichikawa N."/>
            <person name="Sato H."/>
            <person name="Tonouchi N."/>
        </authorList>
    </citation>
    <scope>NUCLEOTIDE SEQUENCE</scope>
    <source>
        <strain evidence="12">NBRC 109709</strain>
    </source>
</reference>
<evidence type="ECO:0000256" key="5">
    <source>
        <dbReference type="ARBA" id="ARBA00022679"/>
    </source>
</evidence>
<sequence length="174" mass="19246">MGDLFRAISQQQGDPRRRDPDQHKGEISEVGVTSMLYALSELKTTGIFLDVGSGIGDVIAQVALESIGGVCVGVEVQRELAELSKRLVTSAKAFHVRLTKICVHDDDIRQLRNTTTAAMQSSTIVFLNNLVFDPSSNLALETFVTRASILVHVITMDKWCGRHRQDYKRPFCAV</sequence>
<keyword evidence="5" id="KW-0808">Transferase</keyword>
<evidence type="ECO:0000313" key="12">
    <source>
        <dbReference type="EMBL" id="GMF63943.1"/>
    </source>
</evidence>
<dbReference type="InterPro" id="IPR029063">
    <property type="entry name" value="SAM-dependent_MTases_sf"/>
</dbReference>
<gene>
    <name evidence="12" type="ORF">Pfra01_002791200</name>
</gene>
<dbReference type="GO" id="GO:0000077">
    <property type="term" value="P:DNA damage checkpoint signaling"/>
    <property type="evidence" value="ECO:0007669"/>
    <property type="project" value="TreeGrafter"/>
</dbReference>
<evidence type="ECO:0000313" key="13">
    <source>
        <dbReference type="Proteomes" id="UP001165121"/>
    </source>
</evidence>
<dbReference type="EC" id="2.1.1.360" evidence="2"/>
<dbReference type="Gene3D" id="3.40.50.150">
    <property type="entry name" value="Vaccinia Virus protein VP39"/>
    <property type="match status" value="1"/>
</dbReference>
<keyword evidence="4" id="KW-0489">Methyltransferase</keyword>
<proteinExistence type="predicted"/>
<protein>
    <recommendedName>
        <fullName evidence="3">Histone-lysine N-methyltransferase, H3 lysine-79 specific</fullName>
        <ecNumber evidence="2">2.1.1.360</ecNumber>
    </recommendedName>
    <alternativeName>
        <fullName evidence="9">Histone H3-K79 methyltransferase</fullName>
    </alternativeName>
</protein>
<dbReference type="PANTHER" id="PTHR21451:SF0">
    <property type="entry name" value="HISTONE-LYSINE N-METHYLTRANSFERASE, H3 LYSINE-79 SPECIFIC"/>
    <property type="match status" value="1"/>
</dbReference>
<evidence type="ECO:0000256" key="9">
    <source>
        <dbReference type="ARBA" id="ARBA00029821"/>
    </source>
</evidence>
<dbReference type="SUPFAM" id="SSF53335">
    <property type="entry name" value="S-adenosyl-L-methionine-dependent methyltransferases"/>
    <property type="match status" value="1"/>
</dbReference>
<comment type="subcellular location">
    <subcellularLocation>
        <location evidence="1">Nucleus</location>
    </subcellularLocation>
</comment>
<dbReference type="GO" id="GO:0006281">
    <property type="term" value="P:DNA repair"/>
    <property type="evidence" value="ECO:0007669"/>
    <property type="project" value="TreeGrafter"/>
</dbReference>
<keyword evidence="6" id="KW-0949">S-adenosyl-L-methionine</keyword>